<protein>
    <submittedName>
        <fullName evidence="1">Uncharacterized protein</fullName>
    </submittedName>
</protein>
<organism evidence="1">
    <name type="scientific">Arundo donax</name>
    <name type="common">Giant reed</name>
    <name type="synonym">Donax arundinaceus</name>
    <dbReference type="NCBI Taxonomy" id="35708"/>
    <lineage>
        <taxon>Eukaryota</taxon>
        <taxon>Viridiplantae</taxon>
        <taxon>Streptophyta</taxon>
        <taxon>Embryophyta</taxon>
        <taxon>Tracheophyta</taxon>
        <taxon>Spermatophyta</taxon>
        <taxon>Magnoliopsida</taxon>
        <taxon>Liliopsida</taxon>
        <taxon>Poales</taxon>
        <taxon>Poaceae</taxon>
        <taxon>PACMAD clade</taxon>
        <taxon>Arundinoideae</taxon>
        <taxon>Arundineae</taxon>
        <taxon>Arundo</taxon>
    </lineage>
</organism>
<dbReference type="EMBL" id="GBRH01174123">
    <property type="protein sequence ID" value="JAE23773.1"/>
    <property type="molecule type" value="Transcribed_RNA"/>
</dbReference>
<dbReference type="AlphaFoldDB" id="A0A0A9GT87"/>
<evidence type="ECO:0000313" key="1">
    <source>
        <dbReference type="EMBL" id="JAE23773.1"/>
    </source>
</evidence>
<sequence>MNMIDEATGLHRGSLLLSMFLAALLINDRFISYSTCMQLKCVSYYLGL</sequence>
<accession>A0A0A9GT87</accession>
<reference evidence="1" key="1">
    <citation type="submission" date="2014-09" db="EMBL/GenBank/DDBJ databases">
        <authorList>
            <person name="Magalhaes I.L.F."/>
            <person name="Oliveira U."/>
            <person name="Santos F.R."/>
            <person name="Vidigal T.H.D.A."/>
            <person name="Brescovit A.D."/>
            <person name="Santos A.J."/>
        </authorList>
    </citation>
    <scope>NUCLEOTIDE SEQUENCE</scope>
    <source>
        <tissue evidence="1">Shoot tissue taken approximately 20 cm above the soil surface</tissue>
    </source>
</reference>
<reference evidence="1" key="2">
    <citation type="journal article" date="2015" name="Data Brief">
        <title>Shoot transcriptome of the giant reed, Arundo donax.</title>
        <authorList>
            <person name="Barrero R.A."/>
            <person name="Guerrero F.D."/>
            <person name="Moolhuijzen P."/>
            <person name="Goolsby J.A."/>
            <person name="Tidwell J."/>
            <person name="Bellgard S.E."/>
            <person name="Bellgard M.I."/>
        </authorList>
    </citation>
    <scope>NUCLEOTIDE SEQUENCE</scope>
    <source>
        <tissue evidence="1">Shoot tissue taken approximately 20 cm above the soil surface</tissue>
    </source>
</reference>
<name>A0A0A9GT87_ARUDO</name>
<proteinExistence type="predicted"/>